<dbReference type="GO" id="GO:0004674">
    <property type="term" value="F:protein serine/threonine kinase activity"/>
    <property type="evidence" value="ECO:0007669"/>
    <property type="project" value="TreeGrafter"/>
</dbReference>
<dbReference type="CDD" id="cd00180">
    <property type="entry name" value="PKc"/>
    <property type="match status" value="1"/>
</dbReference>
<dbReference type="InterPro" id="IPR036770">
    <property type="entry name" value="Ankyrin_rpt-contain_sf"/>
</dbReference>
<evidence type="ECO:0000313" key="3">
    <source>
        <dbReference type="EMBL" id="CAG8412744.1"/>
    </source>
</evidence>
<feature type="repeat" description="ANK" evidence="1">
    <location>
        <begin position="595"/>
        <end position="617"/>
    </location>
</feature>
<dbReference type="InterPro" id="IPR000719">
    <property type="entry name" value="Prot_kinase_dom"/>
</dbReference>
<reference evidence="3" key="1">
    <citation type="submission" date="2021-07" db="EMBL/GenBank/DDBJ databases">
        <authorList>
            <person name="Branca A.L. A."/>
        </authorList>
    </citation>
    <scope>NUCLEOTIDE SEQUENCE</scope>
</reference>
<dbReference type="EMBL" id="CAJVPA010000221">
    <property type="protein sequence ID" value="CAG8412744.1"/>
    <property type="molecule type" value="Genomic_DNA"/>
</dbReference>
<dbReference type="PROSITE" id="PS50011">
    <property type="entry name" value="PROTEIN_KINASE_DOM"/>
    <property type="match status" value="1"/>
</dbReference>
<dbReference type="PROSITE" id="PS50088">
    <property type="entry name" value="ANK_REPEAT"/>
    <property type="match status" value="2"/>
</dbReference>
<feature type="repeat" description="ANK" evidence="1">
    <location>
        <begin position="636"/>
        <end position="662"/>
    </location>
</feature>
<comment type="caution">
    <text evidence="3">The sequence shown here is derived from an EMBL/GenBank/DDBJ whole genome shotgun (WGS) entry which is preliminary data.</text>
</comment>
<dbReference type="PANTHER" id="PTHR24359:SF1">
    <property type="entry name" value="INHIBITOR OF NUCLEAR FACTOR KAPPA-B KINASE EPSILON SUBUNIT HOMOLOG 1-RELATED"/>
    <property type="match status" value="1"/>
</dbReference>
<protein>
    <recommendedName>
        <fullName evidence="2">Protein kinase domain-containing protein</fullName>
    </recommendedName>
</protein>
<dbReference type="GO" id="GO:0005524">
    <property type="term" value="F:ATP binding"/>
    <property type="evidence" value="ECO:0007669"/>
    <property type="project" value="InterPro"/>
</dbReference>
<dbReference type="AlphaFoldDB" id="A0A9W4JSZ3"/>
<name>A0A9W4JSZ3_9EURO</name>
<dbReference type="Proteomes" id="UP001152646">
    <property type="component" value="Unassembled WGS sequence"/>
</dbReference>
<evidence type="ECO:0000313" key="4">
    <source>
        <dbReference type="Proteomes" id="UP001152646"/>
    </source>
</evidence>
<evidence type="ECO:0000259" key="2">
    <source>
        <dbReference type="PROSITE" id="PS50011"/>
    </source>
</evidence>
<dbReference type="Gene3D" id="1.10.510.10">
    <property type="entry name" value="Transferase(Phosphotransferase) domain 1"/>
    <property type="match status" value="1"/>
</dbReference>
<dbReference type="SUPFAM" id="SSF56112">
    <property type="entry name" value="Protein kinase-like (PK-like)"/>
    <property type="match status" value="1"/>
</dbReference>
<dbReference type="PROSITE" id="PS00108">
    <property type="entry name" value="PROTEIN_KINASE_ST"/>
    <property type="match status" value="1"/>
</dbReference>
<gene>
    <name evidence="3" type="ORF">PSALAMII_LOCUS9354</name>
</gene>
<dbReference type="SMART" id="SM00220">
    <property type="entry name" value="S_TKc"/>
    <property type="match status" value="1"/>
</dbReference>
<sequence>MSLEDICKALATARYNKETPVNSFILHADVQQIWAGEKLEQFLWSHDPSLTPSEIDTVRENLLRTISILATIVPSDWLRWPRFREMFLPTDDTLANFRRDKHALDFKMEDLAVDSFLGDDYLAQRFMWLRWIYFPEVLKGREQTDYEPERRIPLYQEKDCPPREGGFGTVTKERIPPNHIVLSHLSDHLGIPDAPHPVELIVARKSFPRPNAHFVEEVKALKNLRASLSTHKRIVPYLAIFSIHNQWNIIMPWADMDLEQFLIQGYESMKATSCFLEDLICESRNLAAAIHFLHEHLHLESEWPEFHDQAMCHMDLKPRNILVFKQPGSSTGIWKITDFGISQVAHLRQSEDSTQDPGYTHMWRRPSLRMGEYHAPDVEAQLRSDIWSFGCILTRVFALGLDPASLAEIDKQRKDDCFHVGQPSVLHPSIESWIEGLPNKYSTIIHISSTEDELQGQPDNKSRQSYNPEFLEEMQKVLRSMLQINFERRPSAREVRSALHSFQEINIYINLGPEPRKQSTASLRTLRCLVHDIKNNSMEEVHDTLSEPLDVEDVYNGERPLIYAINVVNAAAINALSSHQRRFHRNLDVRTWSSEGYTPLHLAVRTGNVSIVKAVIDASIPPPSPEFALFLNELCNGRTALMQAAFFGHADVVSLLLSKGADHTICAEENNWNCLHYTVIDGSRAKEDVIKAFINIMRFDQSPPGASEGIPYETPLLHHLRLALLDVHGNRKIDPMWRRKFNALLEGGADLNRKFDAGTHLETSPLEAAFVHKNETIVRIILNAKADPRVTLPVDYPMPTFVLLDGDLRKKFKKARTAQPSPRYR</sequence>
<evidence type="ECO:0000256" key="1">
    <source>
        <dbReference type="PROSITE-ProRule" id="PRU00023"/>
    </source>
</evidence>
<proteinExistence type="predicted"/>
<dbReference type="SUPFAM" id="SSF48403">
    <property type="entry name" value="Ankyrin repeat"/>
    <property type="match status" value="1"/>
</dbReference>
<dbReference type="Pfam" id="PF00069">
    <property type="entry name" value="Pkinase"/>
    <property type="match status" value="1"/>
</dbReference>
<dbReference type="Gene3D" id="1.25.40.20">
    <property type="entry name" value="Ankyrin repeat-containing domain"/>
    <property type="match status" value="1"/>
</dbReference>
<keyword evidence="1" id="KW-0040">ANK repeat</keyword>
<dbReference type="InterPro" id="IPR002110">
    <property type="entry name" value="Ankyrin_rpt"/>
</dbReference>
<feature type="domain" description="Protein kinase" evidence="2">
    <location>
        <begin position="156"/>
        <end position="503"/>
    </location>
</feature>
<dbReference type="SMART" id="SM00248">
    <property type="entry name" value="ANK"/>
    <property type="match status" value="5"/>
</dbReference>
<dbReference type="PRINTS" id="PR01415">
    <property type="entry name" value="ANKYRIN"/>
</dbReference>
<dbReference type="OrthoDB" id="5986190at2759"/>
<organism evidence="3 4">
    <name type="scientific">Penicillium salamii</name>
    <dbReference type="NCBI Taxonomy" id="1612424"/>
    <lineage>
        <taxon>Eukaryota</taxon>
        <taxon>Fungi</taxon>
        <taxon>Dikarya</taxon>
        <taxon>Ascomycota</taxon>
        <taxon>Pezizomycotina</taxon>
        <taxon>Eurotiomycetes</taxon>
        <taxon>Eurotiomycetidae</taxon>
        <taxon>Eurotiales</taxon>
        <taxon>Aspergillaceae</taxon>
        <taxon>Penicillium</taxon>
    </lineage>
</organism>
<dbReference type="Pfam" id="PF12796">
    <property type="entry name" value="Ank_2"/>
    <property type="match status" value="2"/>
</dbReference>
<accession>A0A9W4JSZ3</accession>
<dbReference type="PANTHER" id="PTHR24359">
    <property type="entry name" value="SERINE/THREONINE-PROTEIN KINASE SBK1"/>
    <property type="match status" value="1"/>
</dbReference>
<dbReference type="InterPro" id="IPR008271">
    <property type="entry name" value="Ser/Thr_kinase_AS"/>
</dbReference>
<dbReference type="PROSITE" id="PS50297">
    <property type="entry name" value="ANK_REP_REGION"/>
    <property type="match status" value="2"/>
</dbReference>
<dbReference type="InterPro" id="IPR011009">
    <property type="entry name" value="Kinase-like_dom_sf"/>
</dbReference>